<evidence type="ECO:0000256" key="6">
    <source>
        <dbReference type="ARBA" id="ARBA00023014"/>
    </source>
</evidence>
<feature type="domain" description="Nitrite/sulphite reductase 4Fe-4S" evidence="7">
    <location>
        <begin position="119"/>
        <end position="272"/>
    </location>
</feature>
<gene>
    <name evidence="9" type="ORF">IPK02_22120</name>
</gene>
<evidence type="ECO:0000313" key="9">
    <source>
        <dbReference type="EMBL" id="MBK7956423.1"/>
    </source>
</evidence>
<name>A0A935TB77_9PROT</name>
<dbReference type="AlphaFoldDB" id="A0A935TB77"/>
<feature type="domain" description="Nitrite/Sulfite reductase ferredoxin-like" evidence="8">
    <location>
        <begin position="48"/>
        <end position="110"/>
    </location>
</feature>
<proteinExistence type="predicted"/>
<dbReference type="SUPFAM" id="SSF56014">
    <property type="entry name" value="Nitrite and sulphite reductase 4Fe-4S domain-like"/>
    <property type="match status" value="2"/>
</dbReference>
<feature type="domain" description="Nitrite/Sulfite reductase ferredoxin-like" evidence="8">
    <location>
        <begin position="327"/>
        <end position="396"/>
    </location>
</feature>
<dbReference type="Gene3D" id="3.90.480.20">
    <property type="match status" value="2"/>
</dbReference>
<protein>
    <submittedName>
        <fullName evidence="9">Nitrite/sulfite reductase</fullName>
    </submittedName>
</protein>
<dbReference type="PANTHER" id="PTHR32439:SF9">
    <property type="entry name" value="BLR3264 PROTEIN"/>
    <property type="match status" value="1"/>
</dbReference>
<keyword evidence="4" id="KW-0560">Oxidoreductase</keyword>
<evidence type="ECO:0000256" key="3">
    <source>
        <dbReference type="ARBA" id="ARBA00022723"/>
    </source>
</evidence>
<organism evidence="9 10">
    <name type="scientific">Candidatus Accumulibacter affinis</name>
    <dbReference type="NCBI Taxonomy" id="2954384"/>
    <lineage>
        <taxon>Bacteria</taxon>
        <taxon>Pseudomonadati</taxon>
        <taxon>Pseudomonadota</taxon>
        <taxon>Betaproteobacteria</taxon>
        <taxon>Candidatus Accumulibacter</taxon>
    </lineage>
</organism>
<keyword evidence="2" id="KW-0349">Heme</keyword>
<dbReference type="InterPro" id="IPR045854">
    <property type="entry name" value="NO2/SO3_Rdtase_4Fe4S_sf"/>
</dbReference>
<evidence type="ECO:0000256" key="4">
    <source>
        <dbReference type="ARBA" id="ARBA00023002"/>
    </source>
</evidence>
<dbReference type="InterPro" id="IPR036136">
    <property type="entry name" value="Nit/Sulf_reduc_fer-like_dom_sf"/>
</dbReference>
<dbReference type="GO" id="GO:0051539">
    <property type="term" value="F:4 iron, 4 sulfur cluster binding"/>
    <property type="evidence" value="ECO:0007669"/>
    <property type="project" value="UniProtKB-KW"/>
</dbReference>
<dbReference type="Pfam" id="PF01077">
    <property type="entry name" value="NIR_SIR"/>
    <property type="match status" value="2"/>
</dbReference>
<dbReference type="Proteomes" id="UP000706151">
    <property type="component" value="Unassembled WGS sequence"/>
</dbReference>
<keyword evidence="5" id="KW-0408">Iron</keyword>
<reference evidence="9 10" key="1">
    <citation type="submission" date="2020-10" db="EMBL/GenBank/DDBJ databases">
        <title>Connecting structure to function with the recovery of over 1000 high-quality activated sludge metagenome-assembled genomes encoding full-length rRNA genes using long-read sequencing.</title>
        <authorList>
            <person name="Singleton C.M."/>
            <person name="Petriglieri F."/>
            <person name="Kristensen J.M."/>
            <person name="Kirkegaard R.H."/>
            <person name="Michaelsen T.Y."/>
            <person name="Andersen M.H."/>
            <person name="Karst S.M."/>
            <person name="Dueholm M.S."/>
            <person name="Nielsen P.H."/>
            <person name="Albertsen M."/>
        </authorList>
    </citation>
    <scope>NUCLEOTIDE SEQUENCE [LARGE SCALE GENOMIC DNA]</scope>
    <source>
        <strain evidence="9">Fred_18-Q3-R57-64_BAT3C.720</strain>
    </source>
</reference>
<keyword evidence="1" id="KW-0004">4Fe-4S</keyword>
<dbReference type="PANTHER" id="PTHR32439">
    <property type="entry name" value="FERREDOXIN--NITRITE REDUCTASE, CHLOROPLASTIC"/>
    <property type="match status" value="1"/>
</dbReference>
<dbReference type="GO" id="GO:0016491">
    <property type="term" value="F:oxidoreductase activity"/>
    <property type="evidence" value="ECO:0007669"/>
    <property type="project" value="UniProtKB-KW"/>
</dbReference>
<evidence type="ECO:0000259" key="7">
    <source>
        <dbReference type="Pfam" id="PF01077"/>
    </source>
</evidence>
<evidence type="ECO:0000256" key="1">
    <source>
        <dbReference type="ARBA" id="ARBA00022485"/>
    </source>
</evidence>
<evidence type="ECO:0000256" key="5">
    <source>
        <dbReference type="ARBA" id="ARBA00023004"/>
    </source>
</evidence>
<dbReference type="InterPro" id="IPR006067">
    <property type="entry name" value="NO2/SO3_Rdtase_4Fe4S_dom"/>
</dbReference>
<dbReference type="SUPFAM" id="SSF55124">
    <property type="entry name" value="Nitrite/Sulfite reductase N-terminal domain-like"/>
    <property type="match status" value="2"/>
</dbReference>
<dbReference type="EMBL" id="JADJOT010000012">
    <property type="protein sequence ID" value="MBK7956423.1"/>
    <property type="molecule type" value="Genomic_DNA"/>
</dbReference>
<comment type="caution">
    <text evidence="9">The sequence shown here is derived from an EMBL/GenBank/DDBJ whole genome shotgun (WGS) entry which is preliminary data.</text>
</comment>
<dbReference type="GO" id="GO:0046872">
    <property type="term" value="F:metal ion binding"/>
    <property type="evidence" value="ECO:0007669"/>
    <property type="project" value="UniProtKB-KW"/>
</dbReference>
<evidence type="ECO:0000259" key="8">
    <source>
        <dbReference type="Pfam" id="PF03460"/>
    </source>
</evidence>
<accession>A0A935TB77</accession>
<dbReference type="Gene3D" id="3.30.413.10">
    <property type="entry name" value="Sulfite Reductase Hemoprotein, domain 1"/>
    <property type="match status" value="2"/>
</dbReference>
<keyword evidence="3" id="KW-0479">Metal-binding</keyword>
<feature type="domain" description="Nitrite/sulphite reductase 4Fe-4S" evidence="7">
    <location>
        <begin position="451"/>
        <end position="545"/>
    </location>
</feature>
<dbReference type="InterPro" id="IPR051329">
    <property type="entry name" value="NIR_SIR_4Fe-4S"/>
</dbReference>
<evidence type="ECO:0000256" key="2">
    <source>
        <dbReference type="ARBA" id="ARBA00022617"/>
    </source>
</evidence>
<dbReference type="GO" id="GO:0020037">
    <property type="term" value="F:heme binding"/>
    <property type="evidence" value="ECO:0007669"/>
    <property type="project" value="InterPro"/>
</dbReference>
<evidence type="ECO:0000313" key="10">
    <source>
        <dbReference type="Proteomes" id="UP000706151"/>
    </source>
</evidence>
<dbReference type="InterPro" id="IPR005117">
    <property type="entry name" value="NiRdtase/SiRdtase_haem-b_fer"/>
</dbReference>
<dbReference type="Pfam" id="PF03460">
    <property type="entry name" value="NIR_SIR_ferr"/>
    <property type="match status" value="2"/>
</dbReference>
<keyword evidence="6" id="KW-0411">Iron-sulfur</keyword>
<sequence length="569" mass="63635">MYRYDRTDQQLIDERVAQYRDQMTRHLAGELSADELRPLRLQNGLYIQRHGPMLRIAIPYGMLAAAQLRKLAEISRRYDRGIGHLTTRQNMQLNWPQFEETPEILGELASVEMHAVQTSGNCIRNITSDHFAGVAADELTDPRPYCELLRQWSTFHPEFAFLPRKFKIAVNAAAQDRAVIRAHDIGLDLVRGDDGELGFRVFVGGGLGRTPILGKLVRDFLPRRHLLSYLDAILRLYNRYGRRDNLYKARIKILVQALGIEEFGRQVEAEWSELRDGPTTVPDAEFARLAAHFAPPAWQTLPAEDPAHTALISTDKAFANWVRRCVHPHKTPGYAAVTLSLKAPGVAPGDISDVQMIAVAELAERFSFGEARVSHEQNLVLADVRQSDLHAVWQIARSQRLATANIGLLTDMICCPGGDLCSLANARSIPIAAAVNEKFDDLDYLYDIGDLSLNISGCMNSCGHHHVANIGILGVDKNDEEWYQITIGGQQGNAATIGKVIGPSFYAMEVPEVIAALIDVYVEQRTASERFIDTLQRIGIEPFKTRAYAGRDRRRTAKVEHRETEVVSA</sequence>